<proteinExistence type="predicted"/>
<sequence length="287" mass="33458">MSSMATYQNLLIHGPVELGNGWHRKKRHLFLFRDYLLISNTRCKNILKIKCVIPLHIVWMDKVEEGDSEAKKSFLLGWPMENFRATFPSLEQKEKWCSFLERNINLTKEKDNQKTLELPIFIKDIQHSECENEYLLSFNSGKEEAPFTLLGHECPYAIKMNYLGEKAFMPQRPSKLTSQTFQEPIQEQVSPDLKGQFFLGPRHPNKDKGRYPFRNWRFRRRSRSSHNNLGESPPTIRTELHSGVSTMNICENDNSLSPILGKRAYCYIILLKFYAPMAGNSIRGLKI</sequence>
<organism evidence="1 2">
    <name type="scientific">Castor canadensis</name>
    <name type="common">American beaver</name>
    <dbReference type="NCBI Taxonomy" id="51338"/>
    <lineage>
        <taxon>Eukaryota</taxon>
        <taxon>Metazoa</taxon>
        <taxon>Chordata</taxon>
        <taxon>Craniata</taxon>
        <taxon>Vertebrata</taxon>
        <taxon>Euteleostomi</taxon>
        <taxon>Mammalia</taxon>
        <taxon>Eutheria</taxon>
        <taxon>Euarchontoglires</taxon>
        <taxon>Glires</taxon>
        <taxon>Rodentia</taxon>
        <taxon>Castorimorpha</taxon>
        <taxon>Castoridae</taxon>
        <taxon>Castor</taxon>
    </lineage>
</organism>
<accession>A0AC58JYP4</accession>
<evidence type="ECO:0000313" key="1">
    <source>
        <dbReference type="Proteomes" id="UP001732720"/>
    </source>
</evidence>
<dbReference type="RefSeq" id="XP_073897795.1">
    <property type="nucleotide sequence ID" value="XM_074041694.1"/>
</dbReference>
<name>A0AC58JYP4_CASCN</name>
<protein>
    <submittedName>
        <fullName evidence="2">Rho GTPase-activating protein 20-like isoform X1</fullName>
    </submittedName>
</protein>
<evidence type="ECO:0000313" key="2">
    <source>
        <dbReference type="RefSeq" id="XP_073897795.1"/>
    </source>
</evidence>
<dbReference type="Proteomes" id="UP001732720">
    <property type="component" value="Chromosome 9"/>
</dbReference>
<reference evidence="2" key="1">
    <citation type="submission" date="2025-08" db="UniProtKB">
        <authorList>
            <consortium name="RefSeq"/>
        </authorList>
    </citation>
    <scope>IDENTIFICATION</scope>
</reference>
<keyword evidence="1" id="KW-1185">Reference proteome</keyword>
<gene>
    <name evidence="2" type="primary">LOC141410903</name>
</gene>